<dbReference type="GeneID" id="19207388"/>
<dbReference type="Pfam" id="PF00067">
    <property type="entry name" value="p450"/>
    <property type="match status" value="1"/>
</dbReference>
<evidence type="ECO:0000256" key="7">
    <source>
        <dbReference type="ARBA" id="ARBA00022989"/>
    </source>
</evidence>
<dbReference type="Proteomes" id="UP000053558">
    <property type="component" value="Unassembled WGS sequence"/>
</dbReference>
<evidence type="ECO:0000256" key="11">
    <source>
        <dbReference type="ARBA" id="ARBA00023136"/>
    </source>
</evidence>
<dbReference type="SUPFAM" id="SSF48264">
    <property type="entry name" value="Cytochrome P450"/>
    <property type="match status" value="1"/>
</dbReference>
<dbReference type="GO" id="GO:0016020">
    <property type="term" value="C:membrane"/>
    <property type="evidence" value="ECO:0007669"/>
    <property type="project" value="UniProtKB-SubCell"/>
</dbReference>
<evidence type="ECO:0000256" key="10">
    <source>
        <dbReference type="ARBA" id="ARBA00023033"/>
    </source>
</evidence>
<keyword evidence="10" id="KW-0503">Monooxygenase</keyword>
<name>A0A5M3MZ66_CONPW</name>
<evidence type="ECO:0000256" key="9">
    <source>
        <dbReference type="ARBA" id="ARBA00023004"/>
    </source>
</evidence>
<keyword evidence="11" id="KW-0472">Membrane</keyword>
<organism evidence="12 13">
    <name type="scientific">Coniophora puteana (strain RWD-64-598)</name>
    <name type="common">Brown rot fungus</name>
    <dbReference type="NCBI Taxonomy" id="741705"/>
    <lineage>
        <taxon>Eukaryota</taxon>
        <taxon>Fungi</taxon>
        <taxon>Dikarya</taxon>
        <taxon>Basidiomycota</taxon>
        <taxon>Agaricomycotina</taxon>
        <taxon>Agaricomycetes</taxon>
        <taxon>Agaricomycetidae</taxon>
        <taxon>Boletales</taxon>
        <taxon>Coniophorineae</taxon>
        <taxon>Coniophoraceae</taxon>
        <taxon>Coniophora</taxon>
    </lineage>
</organism>
<evidence type="ECO:0000313" key="12">
    <source>
        <dbReference type="EMBL" id="EIW84419.1"/>
    </source>
</evidence>
<comment type="caution">
    <text evidence="12">The sequence shown here is derived from an EMBL/GenBank/DDBJ whole genome shotgun (WGS) entry which is preliminary data.</text>
</comment>
<keyword evidence="9" id="KW-0408">Iron</keyword>
<dbReference type="OMA" id="ANYSERR"/>
<dbReference type="GO" id="GO:0020037">
    <property type="term" value="F:heme binding"/>
    <property type="evidence" value="ECO:0007669"/>
    <property type="project" value="InterPro"/>
</dbReference>
<evidence type="ECO:0000256" key="8">
    <source>
        <dbReference type="ARBA" id="ARBA00023002"/>
    </source>
</evidence>
<proteinExistence type="inferred from homology"/>
<dbReference type="AlphaFoldDB" id="A0A5M3MZ66"/>
<keyword evidence="7" id="KW-1133">Transmembrane helix</keyword>
<evidence type="ECO:0000313" key="13">
    <source>
        <dbReference type="Proteomes" id="UP000053558"/>
    </source>
</evidence>
<dbReference type="GO" id="GO:0016705">
    <property type="term" value="F:oxidoreductase activity, acting on paired donors, with incorporation or reduction of molecular oxygen"/>
    <property type="evidence" value="ECO:0007669"/>
    <property type="project" value="InterPro"/>
</dbReference>
<dbReference type="GO" id="GO:0005506">
    <property type="term" value="F:iron ion binding"/>
    <property type="evidence" value="ECO:0007669"/>
    <property type="project" value="InterPro"/>
</dbReference>
<evidence type="ECO:0000256" key="5">
    <source>
        <dbReference type="ARBA" id="ARBA00022692"/>
    </source>
</evidence>
<dbReference type="EMBL" id="JH711575">
    <property type="protein sequence ID" value="EIW84419.1"/>
    <property type="molecule type" value="Genomic_DNA"/>
</dbReference>
<gene>
    <name evidence="12" type="ORF">CONPUDRAFT_50370</name>
</gene>
<keyword evidence="13" id="KW-1185">Reference proteome</keyword>
<dbReference type="Gene3D" id="1.10.630.10">
    <property type="entry name" value="Cytochrome P450"/>
    <property type="match status" value="1"/>
</dbReference>
<sequence length="94" mass="10649">MLVAALCARRRLRDKGLPPGPDPLPLVGNVLQVNPAYPWLTFAEWKLVYGNMVYCRILGRDTVVINSEKVAQDLLDKQSRNYSDRMSMSNLPTM</sequence>
<dbReference type="OrthoDB" id="2685439at2759"/>
<dbReference type="InterPro" id="IPR050364">
    <property type="entry name" value="Cytochrome_P450_fung"/>
</dbReference>
<dbReference type="RefSeq" id="XP_007765293.1">
    <property type="nucleotide sequence ID" value="XM_007767103.1"/>
</dbReference>
<dbReference type="GO" id="GO:0004497">
    <property type="term" value="F:monooxygenase activity"/>
    <property type="evidence" value="ECO:0007669"/>
    <property type="project" value="UniProtKB-KW"/>
</dbReference>
<comment type="similarity">
    <text evidence="3">Belongs to the cytochrome P450 family.</text>
</comment>
<dbReference type="PANTHER" id="PTHR46300">
    <property type="entry name" value="P450, PUTATIVE (EUROFUNG)-RELATED-RELATED"/>
    <property type="match status" value="1"/>
</dbReference>
<comment type="subcellular location">
    <subcellularLocation>
        <location evidence="2">Membrane</location>
        <topology evidence="2">Single-pass membrane protein</topology>
    </subcellularLocation>
</comment>
<keyword evidence="8" id="KW-0560">Oxidoreductase</keyword>
<dbReference type="InterPro" id="IPR001128">
    <property type="entry name" value="Cyt_P450"/>
</dbReference>
<evidence type="ECO:0008006" key="14">
    <source>
        <dbReference type="Google" id="ProtNLM"/>
    </source>
</evidence>
<evidence type="ECO:0000256" key="1">
    <source>
        <dbReference type="ARBA" id="ARBA00001971"/>
    </source>
</evidence>
<keyword evidence="4" id="KW-0349">Heme</keyword>
<dbReference type="KEGG" id="cput:CONPUDRAFT_50370"/>
<evidence type="ECO:0000256" key="6">
    <source>
        <dbReference type="ARBA" id="ARBA00022723"/>
    </source>
</evidence>
<reference evidence="13" key="1">
    <citation type="journal article" date="2012" name="Science">
        <title>The Paleozoic origin of enzymatic lignin decomposition reconstructed from 31 fungal genomes.</title>
        <authorList>
            <person name="Floudas D."/>
            <person name="Binder M."/>
            <person name="Riley R."/>
            <person name="Barry K."/>
            <person name="Blanchette R.A."/>
            <person name="Henrissat B."/>
            <person name="Martinez A.T."/>
            <person name="Otillar R."/>
            <person name="Spatafora J.W."/>
            <person name="Yadav J.S."/>
            <person name="Aerts A."/>
            <person name="Benoit I."/>
            <person name="Boyd A."/>
            <person name="Carlson A."/>
            <person name="Copeland A."/>
            <person name="Coutinho P.M."/>
            <person name="de Vries R.P."/>
            <person name="Ferreira P."/>
            <person name="Findley K."/>
            <person name="Foster B."/>
            <person name="Gaskell J."/>
            <person name="Glotzer D."/>
            <person name="Gorecki P."/>
            <person name="Heitman J."/>
            <person name="Hesse C."/>
            <person name="Hori C."/>
            <person name="Igarashi K."/>
            <person name="Jurgens J.A."/>
            <person name="Kallen N."/>
            <person name="Kersten P."/>
            <person name="Kohler A."/>
            <person name="Kuees U."/>
            <person name="Kumar T.K.A."/>
            <person name="Kuo A."/>
            <person name="LaButti K."/>
            <person name="Larrondo L.F."/>
            <person name="Lindquist E."/>
            <person name="Ling A."/>
            <person name="Lombard V."/>
            <person name="Lucas S."/>
            <person name="Lundell T."/>
            <person name="Martin R."/>
            <person name="McLaughlin D.J."/>
            <person name="Morgenstern I."/>
            <person name="Morin E."/>
            <person name="Murat C."/>
            <person name="Nagy L.G."/>
            <person name="Nolan M."/>
            <person name="Ohm R.A."/>
            <person name="Patyshakuliyeva A."/>
            <person name="Rokas A."/>
            <person name="Ruiz-Duenas F.J."/>
            <person name="Sabat G."/>
            <person name="Salamov A."/>
            <person name="Samejima M."/>
            <person name="Schmutz J."/>
            <person name="Slot J.C."/>
            <person name="St John F."/>
            <person name="Stenlid J."/>
            <person name="Sun H."/>
            <person name="Sun S."/>
            <person name="Syed K."/>
            <person name="Tsang A."/>
            <person name="Wiebenga A."/>
            <person name="Young D."/>
            <person name="Pisabarro A."/>
            <person name="Eastwood D.C."/>
            <person name="Martin F."/>
            <person name="Cullen D."/>
            <person name="Grigoriev I.V."/>
            <person name="Hibbett D.S."/>
        </authorList>
    </citation>
    <scope>NUCLEOTIDE SEQUENCE [LARGE SCALE GENOMIC DNA]</scope>
    <source>
        <strain evidence="13">RWD-64-598 SS2</strain>
    </source>
</reference>
<evidence type="ECO:0000256" key="2">
    <source>
        <dbReference type="ARBA" id="ARBA00004167"/>
    </source>
</evidence>
<keyword evidence="6" id="KW-0479">Metal-binding</keyword>
<protein>
    <recommendedName>
        <fullName evidence="14">Cytochrome P450</fullName>
    </recommendedName>
</protein>
<accession>A0A5M3MZ66</accession>
<keyword evidence="5" id="KW-0812">Transmembrane</keyword>
<comment type="cofactor">
    <cofactor evidence="1">
        <name>heme</name>
        <dbReference type="ChEBI" id="CHEBI:30413"/>
    </cofactor>
</comment>
<dbReference type="InterPro" id="IPR036396">
    <property type="entry name" value="Cyt_P450_sf"/>
</dbReference>
<evidence type="ECO:0000256" key="3">
    <source>
        <dbReference type="ARBA" id="ARBA00010617"/>
    </source>
</evidence>
<evidence type="ECO:0000256" key="4">
    <source>
        <dbReference type="ARBA" id="ARBA00022617"/>
    </source>
</evidence>
<dbReference type="PANTHER" id="PTHR46300:SF2">
    <property type="entry name" value="CYTOCHROME P450 MONOOXYGENASE ALNH-RELATED"/>
    <property type="match status" value="1"/>
</dbReference>